<reference evidence="2 3" key="1">
    <citation type="submission" date="2013-07" db="EMBL/GenBank/DDBJ databases">
        <title>The Genome Sequence of Cryptococcus heveanensis BCC8398.</title>
        <authorList>
            <consortium name="The Broad Institute Genome Sequencing Platform"/>
            <person name="Cuomo C."/>
            <person name="Litvintseva A."/>
            <person name="Chen Y."/>
            <person name="Heitman J."/>
            <person name="Sun S."/>
            <person name="Springer D."/>
            <person name="Dromer F."/>
            <person name="Young S.K."/>
            <person name="Zeng Q."/>
            <person name="Gargeya S."/>
            <person name="Fitzgerald M."/>
            <person name="Abouelleil A."/>
            <person name="Alvarado L."/>
            <person name="Berlin A.M."/>
            <person name="Chapman S.B."/>
            <person name="Dewar J."/>
            <person name="Goldberg J."/>
            <person name="Griggs A."/>
            <person name="Gujja S."/>
            <person name="Hansen M."/>
            <person name="Howarth C."/>
            <person name="Imamovic A."/>
            <person name="Larimer J."/>
            <person name="McCowan C."/>
            <person name="Murphy C."/>
            <person name="Pearson M."/>
            <person name="Priest M."/>
            <person name="Roberts A."/>
            <person name="Saif S."/>
            <person name="Shea T."/>
            <person name="Sykes S."/>
            <person name="Wortman J."/>
            <person name="Nusbaum C."/>
            <person name="Birren B."/>
        </authorList>
    </citation>
    <scope>NUCLEOTIDE SEQUENCE [LARGE SCALE GENOMIC DNA]</scope>
    <source>
        <strain evidence="2 3">BCC8398</strain>
    </source>
</reference>
<evidence type="ECO:0000256" key="1">
    <source>
        <dbReference type="SAM" id="MobiDB-lite"/>
    </source>
</evidence>
<evidence type="ECO:0000313" key="3">
    <source>
        <dbReference type="Proteomes" id="UP000092666"/>
    </source>
</evidence>
<sequence length="437" mass="49378">MRSLKDPETDTEPKLEPELDLNCLLGDDPLPYLLESAASSKILFRVHSPFSASPLIWTGFNATSGFCSPNANLASATPDTYTPFHQLLPPARFPLPELRSGWSSKSQPELNFIDKGGLEILPGPYLRHTIVDHIQGRSKQTCIQDMPTIEANKDGVWQDERTPWISASGSMFWCIWEIARRLAVEEEGPAWVDRVGLTVVRHPATHSSETTIHNNGSSRGKLGTEKEREGKELTLRDGREPPPDTSADIKIADDKPESVLFDGNQARSSIPRELWLKPIKHLSPHTHQGGMSVSLKEQYGAAKKAAIDSGEILFYGRIWAENVLHDMEWTREETPFPLPAHMIAASADGWHGKRDERHDHHREREDEDEAERSRSRSQSEPYRHKNSSQYNTHNGRGSWMDHLAWSPKEDEYLTAYHKVLQRRKEIAKENGESEPGA</sequence>
<feature type="compositionally biased region" description="Basic and acidic residues" evidence="1">
    <location>
        <begin position="350"/>
        <end position="364"/>
    </location>
</feature>
<feature type="compositionally biased region" description="Polar residues" evidence="1">
    <location>
        <begin position="205"/>
        <end position="218"/>
    </location>
</feature>
<accession>A0A1B9GPK2</accession>
<keyword evidence="3" id="KW-1185">Reference proteome</keyword>
<feature type="region of interest" description="Disordered" evidence="1">
    <location>
        <begin position="347"/>
        <end position="401"/>
    </location>
</feature>
<dbReference type="OrthoDB" id="2564041at2759"/>
<feature type="region of interest" description="Disordered" evidence="1">
    <location>
        <begin position="205"/>
        <end position="246"/>
    </location>
</feature>
<proteinExistence type="predicted"/>
<organism evidence="2 3">
    <name type="scientific">Kwoniella heveanensis BCC8398</name>
    <dbReference type="NCBI Taxonomy" id="1296120"/>
    <lineage>
        <taxon>Eukaryota</taxon>
        <taxon>Fungi</taxon>
        <taxon>Dikarya</taxon>
        <taxon>Basidiomycota</taxon>
        <taxon>Agaricomycotina</taxon>
        <taxon>Tremellomycetes</taxon>
        <taxon>Tremellales</taxon>
        <taxon>Cryptococcaceae</taxon>
        <taxon>Kwoniella</taxon>
    </lineage>
</organism>
<reference evidence="3" key="2">
    <citation type="submission" date="2013-12" db="EMBL/GenBank/DDBJ databases">
        <title>Evolution of pathogenesis and genome organization in the Tremellales.</title>
        <authorList>
            <person name="Cuomo C."/>
            <person name="Litvintseva A."/>
            <person name="Heitman J."/>
            <person name="Chen Y."/>
            <person name="Sun S."/>
            <person name="Springer D."/>
            <person name="Dromer F."/>
            <person name="Young S."/>
            <person name="Zeng Q."/>
            <person name="Chapman S."/>
            <person name="Gujja S."/>
            <person name="Saif S."/>
            <person name="Birren B."/>
        </authorList>
    </citation>
    <scope>NUCLEOTIDE SEQUENCE [LARGE SCALE GENOMIC DNA]</scope>
    <source>
        <strain evidence="3">BCC8398</strain>
    </source>
</reference>
<evidence type="ECO:0000313" key="2">
    <source>
        <dbReference type="EMBL" id="OCF32936.1"/>
    </source>
</evidence>
<feature type="compositionally biased region" description="Basic and acidic residues" evidence="1">
    <location>
        <begin position="222"/>
        <end position="242"/>
    </location>
</feature>
<dbReference type="Proteomes" id="UP000092666">
    <property type="component" value="Unassembled WGS sequence"/>
</dbReference>
<protein>
    <submittedName>
        <fullName evidence="2">Uncharacterized protein</fullName>
    </submittedName>
</protein>
<dbReference type="AlphaFoldDB" id="A0A1B9GPK2"/>
<gene>
    <name evidence="2" type="ORF">I316_05273</name>
</gene>
<name>A0A1B9GPK2_9TREE</name>
<dbReference type="EMBL" id="KI669506">
    <property type="protein sequence ID" value="OCF32936.1"/>
    <property type="molecule type" value="Genomic_DNA"/>
</dbReference>